<dbReference type="Pfam" id="PF00375">
    <property type="entry name" value="SDF"/>
    <property type="match status" value="1"/>
</dbReference>
<comment type="caution">
    <text evidence="9">The sequence shown here is derived from an EMBL/GenBank/DDBJ whole genome shotgun (WGS) entry which is preliminary data.</text>
</comment>
<feature type="transmembrane region" description="Helical" evidence="8">
    <location>
        <begin position="172"/>
        <end position="194"/>
    </location>
</feature>
<evidence type="ECO:0000256" key="7">
    <source>
        <dbReference type="ARBA" id="ARBA00023136"/>
    </source>
</evidence>
<keyword evidence="5" id="KW-0769">Symport</keyword>
<evidence type="ECO:0000256" key="6">
    <source>
        <dbReference type="ARBA" id="ARBA00022989"/>
    </source>
</evidence>
<feature type="transmembrane region" description="Helical" evidence="8">
    <location>
        <begin position="61"/>
        <end position="86"/>
    </location>
</feature>
<evidence type="ECO:0000256" key="8">
    <source>
        <dbReference type="SAM" id="Phobius"/>
    </source>
</evidence>
<comment type="subcellular location">
    <subcellularLocation>
        <location evidence="1">Cell membrane</location>
        <topology evidence="1">Multi-pass membrane protein</topology>
    </subcellularLocation>
</comment>
<feature type="transmembrane region" description="Helical" evidence="8">
    <location>
        <begin position="215"/>
        <end position="235"/>
    </location>
</feature>
<gene>
    <name evidence="9" type="ORF">EHQ64_14675</name>
</gene>
<evidence type="ECO:0000256" key="2">
    <source>
        <dbReference type="ARBA" id="ARBA00022448"/>
    </source>
</evidence>
<dbReference type="AlphaFoldDB" id="A0A4R9K674"/>
<dbReference type="InterPro" id="IPR018107">
    <property type="entry name" value="Na-dicarboxylate_symporter_CS"/>
</dbReference>
<evidence type="ECO:0000256" key="5">
    <source>
        <dbReference type="ARBA" id="ARBA00022847"/>
    </source>
</evidence>
<organism evidence="9 10">
    <name type="scientific">Leptospira sarikeiensis</name>
    <dbReference type="NCBI Taxonomy" id="2484943"/>
    <lineage>
        <taxon>Bacteria</taxon>
        <taxon>Pseudomonadati</taxon>
        <taxon>Spirochaetota</taxon>
        <taxon>Spirochaetia</taxon>
        <taxon>Leptospirales</taxon>
        <taxon>Leptospiraceae</taxon>
        <taxon>Leptospira</taxon>
    </lineage>
</organism>
<keyword evidence="7 8" id="KW-0472">Membrane</keyword>
<feature type="transmembrane region" description="Helical" evidence="8">
    <location>
        <begin position="247"/>
        <end position="273"/>
    </location>
</feature>
<protein>
    <submittedName>
        <fullName evidence="9">Dicarboxylate/amino acid:cation symporter</fullName>
    </submittedName>
</protein>
<dbReference type="GO" id="GO:0006835">
    <property type="term" value="P:dicarboxylic acid transport"/>
    <property type="evidence" value="ECO:0007669"/>
    <property type="project" value="TreeGrafter"/>
</dbReference>
<dbReference type="SUPFAM" id="SSF118215">
    <property type="entry name" value="Proton glutamate symport protein"/>
    <property type="match status" value="1"/>
</dbReference>
<feature type="transmembrane region" description="Helical" evidence="8">
    <location>
        <begin position="353"/>
        <end position="372"/>
    </location>
</feature>
<keyword evidence="10" id="KW-1185">Reference proteome</keyword>
<accession>A0A4R9K674</accession>
<feature type="transmembrane region" description="Helical" evidence="8">
    <location>
        <begin position="98"/>
        <end position="121"/>
    </location>
</feature>
<evidence type="ECO:0000256" key="1">
    <source>
        <dbReference type="ARBA" id="ARBA00004651"/>
    </source>
</evidence>
<feature type="transmembrane region" description="Helical" evidence="8">
    <location>
        <begin position="22"/>
        <end position="41"/>
    </location>
</feature>
<dbReference type="PROSITE" id="PS00714">
    <property type="entry name" value="NA_DICARBOXYL_SYMP_2"/>
    <property type="match status" value="1"/>
</dbReference>
<name>A0A4R9K674_9LEPT</name>
<dbReference type="InterPro" id="IPR036458">
    <property type="entry name" value="Na:dicarbo_symporter_sf"/>
</dbReference>
<dbReference type="Gene3D" id="1.10.3860.10">
    <property type="entry name" value="Sodium:dicarboxylate symporter"/>
    <property type="match status" value="1"/>
</dbReference>
<dbReference type="OrthoDB" id="9768885at2"/>
<dbReference type="GO" id="GO:0015293">
    <property type="term" value="F:symporter activity"/>
    <property type="evidence" value="ECO:0007669"/>
    <property type="project" value="UniProtKB-KW"/>
</dbReference>
<feature type="transmembrane region" description="Helical" evidence="8">
    <location>
        <begin position="378"/>
        <end position="403"/>
    </location>
</feature>
<keyword evidence="4 8" id="KW-0812">Transmembrane</keyword>
<evidence type="ECO:0000313" key="9">
    <source>
        <dbReference type="EMBL" id="TGL61033.1"/>
    </source>
</evidence>
<dbReference type="Proteomes" id="UP000297762">
    <property type="component" value="Unassembled WGS sequence"/>
</dbReference>
<evidence type="ECO:0000256" key="4">
    <source>
        <dbReference type="ARBA" id="ARBA00022692"/>
    </source>
</evidence>
<dbReference type="InterPro" id="IPR001991">
    <property type="entry name" value="Na-dicarboxylate_symporter"/>
</dbReference>
<dbReference type="PRINTS" id="PR00173">
    <property type="entry name" value="EDTRNSPORT"/>
</dbReference>
<dbReference type="EMBL" id="RQGF01000028">
    <property type="protein sequence ID" value="TGL61033.1"/>
    <property type="molecule type" value="Genomic_DNA"/>
</dbReference>
<sequence>MSDSEQKRILPKTIRFLPLEKLWFRVLLGLGSGLLVGLYLSPENSFVSIEYSKPIASWLGLPGHFFLILLQIIMIPLVFCSIVLGIHAGETLENLKSFGLKAFLYFVFTTIVAVSIGIGLASVVRPGTFVDAAGIPKAQIPNKVSEASGSISIDKIPELIVSVLPRNPFQTFATGDMLGVVLLAVLVGIALLSIESETASHVLPVFQAIFKTSMVFVEWAMKIAPFAVFGLIAQITVKIGLKVMLSLGVYFCTVLGGLVLILFMYSLILILVAKKSPFWFFKQAGEVQLLAFSTSSSAAVLPFTLRTGIEKMGVSKKIAEFILPLGATVNMDGTALYQAVATVFLAQVYGIELTAINLVFILLATVVASIGTPSTPGVGIVILASILAGVGVPTEGIGIILGVDRILDMCRTTVNITGDLVACNVFQNIEDKNKLRI</sequence>
<keyword evidence="6 8" id="KW-1133">Transmembrane helix</keyword>
<proteinExistence type="predicted"/>
<evidence type="ECO:0000256" key="3">
    <source>
        <dbReference type="ARBA" id="ARBA00022475"/>
    </source>
</evidence>
<reference evidence="9" key="1">
    <citation type="journal article" date="2019" name="PLoS Negl. Trop. Dis.">
        <title>Revisiting the worldwide diversity of Leptospira species in the environment.</title>
        <authorList>
            <person name="Vincent A.T."/>
            <person name="Schiettekatte O."/>
            <person name="Bourhy P."/>
            <person name="Veyrier F.J."/>
            <person name="Picardeau M."/>
        </authorList>
    </citation>
    <scope>NUCLEOTIDE SEQUENCE [LARGE SCALE GENOMIC DNA]</scope>
    <source>
        <strain evidence="9">201702455</strain>
    </source>
</reference>
<dbReference type="PANTHER" id="PTHR42865">
    <property type="entry name" value="PROTON/GLUTAMATE-ASPARTATE SYMPORTER"/>
    <property type="match status" value="1"/>
</dbReference>
<keyword evidence="2" id="KW-0813">Transport</keyword>
<keyword evidence="3" id="KW-1003">Cell membrane</keyword>
<dbReference type="PANTHER" id="PTHR42865:SF7">
    <property type="entry name" value="PROTON_GLUTAMATE-ASPARTATE SYMPORTER"/>
    <property type="match status" value="1"/>
</dbReference>
<dbReference type="GO" id="GO:0005886">
    <property type="term" value="C:plasma membrane"/>
    <property type="evidence" value="ECO:0007669"/>
    <property type="project" value="UniProtKB-SubCell"/>
</dbReference>
<evidence type="ECO:0000313" key="10">
    <source>
        <dbReference type="Proteomes" id="UP000297762"/>
    </source>
</evidence>
<dbReference type="RefSeq" id="WP_135650427.1">
    <property type="nucleotide sequence ID" value="NZ_RQGF01000028.1"/>
</dbReference>